<protein>
    <recommendedName>
        <fullName evidence="2">histidine kinase</fullName>
        <ecNumber evidence="2">2.7.13.3</ecNumber>
    </recommendedName>
</protein>
<evidence type="ECO:0000256" key="4">
    <source>
        <dbReference type="ARBA" id="ARBA00022777"/>
    </source>
</evidence>
<dbReference type="CDD" id="cd16917">
    <property type="entry name" value="HATPase_UhpB-NarQ-NarX-like"/>
    <property type="match status" value="1"/>
</dbReference>
<dbReference type="InterPro" id="IPR013656">
    <property type="entry name" value="PAS_4"/>
</dbReference>
<keyword evidence="5" id="KW-0902">Two-component regulatory system</keyword>
<dbReference type="RefSeq" id="WP_181950820.1">
    <property type="nucleotide sequence ID" value="NZ_CTRP01000012.1"/>
</dbReference>
<keyword evidence="3" id="KW-0808">Transferase</keyword>
<reference evidence="9" key="1">
    <citation type="submission" date="2015-03" db="EMBL/GenBank/DDBJ databases">
        <authorList>
            <person name="Nijsse Bart"/>
        </authorList>
    </citation>
    <scope>NUCLEOTIDE SEQUENCE [LARGE SCALE GENOMIC DNA]</scope>
</reference>
<feature type="transmembrane region" description="Helical" evidence="6">
    <location>
        <begin position="205"/>
        <end position="226"/>
    </location>
</feature>
<dbReference type="Pfam" id="PF08448">
    <property type="entry name" value="PAS_4"/>
    <property type="match status" value="1"/>
</dbReference>
<dbReference type="EMBL" id="CTRP01000012">
    <property type="protein sequence ID" value="CQR73247.1"/>
    <property type="molecule type" value="Genomic_DNA"/>
</dbReference>
<dbReference type="GO" id="GO:0046983">
    <property type="term" value="F:protein dimerization activity"/>
    <property type="evidence" value="ECO:0007669"/>
    <property type="project" value="InterPro"/>
</dbReference>
<dbReference type="Proteomes" id="UP000049855">
    <property type="component" value="Unassembled WGS sequence"/>
</dbReference>
<dbReference type="Pfam" id="PF07730">
    <property type="entry name" value="HisKA_3"/>
    <property type="match status" value="1"/>
</dbReference>
<dbReference type="Pfam" id="PF02518">
    <property type="entry name" value="HATPase_c"/>
    <property type="match status" value="1"/>
</dbReference>
<evidence type="ECO:0000259" key="7">
    <source>
        <dbReference type="PROSITE" id="PS50109"/>
    </source>
</evidence>
<proteinExistence type="predicted"/>
<feature type="transmembrane region" description="Helical" evidence="6">
    <location>
        <begin position="37"/>
        <end position="61"/>
    </location>
</feature>
<dbReference type="InterPro" id="IPR035965">
    <property type="entry name" value="PAS-like_dom_sf"/>
</dbReference>
<feature type="transmembrane region" description="Helical" evidence="6">
    <location>
        <begin position="180"/>
        <end position="199"/>
    </location>
</feature>
<dbReference type="Gene3D" id="3.30.565.10">
    <property type="entry name" value="Histidine kinase-like ATPase, C-terminal domain"/>
    <property type="match status" value="1"/>
</dbReference>
<dbReference type="Gene3D" id="3.30.450.20">
    <property type="entry name" value="PAS domain"/>
    <property type="match status" value="1"/>
</dbReference>
<dbReference type="AlphaFoldDB" id="A0A0U1L0Q2"/>
<gene>
    <name evidence="8" type="ORF">SpAn4DRAFT_2479</name>
</gene>
<dbReference type="GO" id="GO:0000155">
    <property type="term" value="F:phosphorelay sensor kinase activity"/>
    <property type="evidence" value="ECO:0007669"/>
    <property type="project" value="InterPro"/>
</dbReference>
<keyword evidence="6" id="KW-0472">Membrane</keyword>
<dbReference type="InterPro" id="IPR000014">
    <property type="entry name" value="PAS"/>
</dbReference>
<dbReference type="InterPro" id="IPR050482">
    <property type="entry name" value="Sensor_HK_TwoCompSys"/>
</dbReference>
<sequence length="572" mass="64061">MSELSFYPIQDMWFYLLVAFILEALALYIWQYRQSKGALPLAGALINRTVWLLSLVVIGTAEELESKLLGVTIQQMTATLPALFWLLFLLQITNRGQWINRRTLAFLLLVPALTYFLLFTNAWHGLYWKKISLDGEVLTVARGIGNWLMLVYNYFLVLPSLYISFQWIRQCTGLRRRQAVIVTLAPVIGGVGNSIWLYLQHTGLFASLPLSSLITSIIWTYGFFYLKIINLLPLAQAKAVDVVGNGLAVIDNEGWVVDLNAAAANLLEVTPAQIEGKQAAEVFAKWPSLAALLKTEPMAMQEICLEKDNYVHYYELHIIKLSDRGGSSMGKAIIWKEITAQKEAQEQLVEQEKALSILSERNRIGRNFHDGPGQLGGCLQMELQTILILLNKERLKDAKAQVKHLLEIAKDFNVEVRETIADLKTGVSSTQDFLQLLKDYLDRYQKNYGIKTELILPSQSLDGLMDPMAALQLLRIIQEAANNVRKHAKANKLLVKIEVSAMKAVVIIADDGQGFDLSLQSVGQNHYGLAIMRERAEEVGGKLRFESKPGIGTKVIIEIPLGKAEQHEGIGG</sequence>
<organism evidence="8 9">
    <name type="scientific">Sporomusa ovata</name>
    <dbReference type="NCBI Taxonomy" id="2378"/>
    <lineage>
        <taxon>Bacteria</taxon>
        <taxon>Bacillati</taxon>
        <taxon>Bacillota</taxon>
        <taxon>Negativicutes</taxon>
        <taxon>Selenomonadales</taxon>
        <taxon>Sporomusaceae</taxon>
        <taxon>Sporomusa</taxon>
    </lineage>
</organism>
<evidence type="ECO:0000313" key="9">
    <source>
        <dbReference type="Proteomes" id="UP000049855"/>
    </source>
</evidence>
<dbReference type="InterPro" id="IPR011712">
    <property type="entry name" value="Sig_transdc_His_kin_sub3_dim/P"/>
</dbReference>
<dbReference type="Pfam" id="PF16927">
    <property type="entry name" value="HisKA_7TM"/>
    <property type="match status" value="1"/>
</dbReference>
<keyword evidence="4 8" id="KW-0418">Kinase</keyword>
<evidence type="ECO:0000256" key="6">
    <source>
        <dbReference type="SAM" id="Phobius"/>
    </source>
</evidence>
<feature type="transmembrane region" description="Helical" evidence="6">
    <location>
        <begin position="12"/>
        <end position="30"/>
    </location>
</feature>
<dbReference type="InterPro" id="IPR005467">
    <property type="entry name" value="His_kinase_dom"/>
</dbReference>
<dbReference type="SMART" id="SM00387">
    <property type="entry name" value="HATPase_c"/>
    <property type="match status" value="1"/>
</dbReference>
<dbReference type="InterPro" id="IPR003594">
    <property type="entry name" value="HATPase_dom"/>
</dbReference>
<accession>A0A0U1L0Q2</accession>
<evidence type="ECO:0000256" key="1">
    <source>
        <dbReference type="ARBA" id="ARBA00000085"/>
    </source>
</evidence>
<keyword evidence="6" id="KW-0812">Transmembrane</keyword>
<feature type="transmembrane region" description="Helical" evidence="6">
    <location>
        <begin position="144"/>
        <end position="168"/>
    </location>
</feature>
<dbReference type="PANTHER" id="PTHR24421">
    <property type="entry name" value="NITRATE/NITRITE SENSOR PROTEIN NARX-RELATED"/>
    <property type="match status" value="1"/>
</dbReference>
<dbReference type="PROSITE" id="PS50109">
    <property type="entry name" value="HIS_KIN"/>
    <property type="match status" value="1"/>
</dbReference>
<evidence type="ECO:0000256" key="2">
    <source>
        <dbReference type="ARBA" id="ARBA00012438"/>
    </source>
</evidence>
<keyword evidence="6" id="KW-1133">Transmembrane helix</keyword>
<name>A0A0U1L0Q2_9FIRM</name>
<feature type="transmembrane region" description="Helical" evidence="6">
    <location>
        <begin position="73"/>
        <end position="92"/>
    </location>
</feature>
<dbReference type="InterPro" id="IPR036890">
    <property type="entry name" value="HATPase_C_sf"/>
</dbReference>
<dbReference type="Gene3D" id="1.20.5.1930">
    <property type="match status" value="1"/>
</dbReference>
<dbReference type="CDD" id="cd00130">
    <property type="entry name" value="PAS"/>
    <property type="match status" value="1"/>
</dbReference>
<dbReference type="SUPFAM" id="SSF55874">
    <property type="entry name" value="ATPase domain of HSP90 chaperone/DNA topoisomerase II/histidine kinase"/>
    <property type="match status" value="1"/>
</dbReference>
<dbReference type="EC" id="2.7.13.3" evidence="2"/>
<feature type="transmembrane region" description="Helical" evidence="6">
    <location>
        <begin position="104"/>
        <end position="124"/>
    </location>
</feature>
<dbReference type="GO" id="GO:0016020">
    <property type="term" value="C:membrane"/>
    <property type="evidence" value="ECO:0007669"/>
    <property type="project" value="InterPro"/>
</dbReference>
<evidence type="ECO:0000256" key="3">
    <source>
        <dbReference type="ARBA" id="ARBA00022679"/>
    </source>
</evidence>
<feature type="domain" description="Histidine kinase" evidence="7">
    <location>
        <begin position="378"/>
        <end position="563"/>
    </location>
</feature>
<evidence type="ECO:0000313" key="8">
    <source>
        <dbReference type="EMBL" id="CQR73247.1"/>
    </source>
</evidence>
<dbReference type="InterPro" id="IPR031621">
    <property type="entry name" value="HisKA_7TM"/>
</dbReference>
<comment type="catalytic activity">
    <reaction evidence="1">
        <text>ATP + protein L-histidine = ADP + protein N-phospho-L-histidine.</text>
        <dbReference type="EC" id="2.7.13.3"/>
    </reaction>
</comment>
<evidence type="ECO:0000256" key="5">
    <source>
        <dbReference type="ARBA" id="ARBA00023012"/>
    </source>
</evidence>
<dbReference type="SUPFAM" id="SSF55785">
    <property type="entry name" value="PYP-like sensor domain (PAS domain)"/>
    <property type="match status" value="1"/>
</dbReference>
<keyword evidence="9" id="KW-1185">Reference proteome</keyword>